<proteinExistence type="predicted"/>
<name>A0AAW0BRC7_9AGAR</name>
<dbReference type="AlphaFoldDB" id="A0AAW0BRC7"/>
<dbReference type="Proteomes" id="UP001383192">
    <property type="component" value="Unassembled WGS sequence"/>
</dbReference>
<reference evidence="1 2" key="1">
    <citation type="submission" date="2024-01" db="EMBL/GenBank/DDBJ databases">
        <title>A draft genome for a cacao thread blight-causing isolate of Paramarasmius palmivorus.</title>
        <authorList>
            <person name="Baruah I.K."/>
            <person name="Bukari Y."/>
            <person name="Amoako-Attah I."/>
            <person name="Meinhardt L.W."/>
            <person name="Bailey B.A."/>
            <person name="Cohen S.P."/>
        </authorList>
    </citation>
    <scope>NUCLEOTIDE SEQUENCE [LARGE SCALE GENOMIC DNA]</scope>
    <source>
        <strain evidence="1 2">GH-12</strain>
    </source>
</reference>
<sequence length="739" mass="83278">MDISLVWNIYFHFSFDKASSDVLTAECRKLVSASKSIEGWKNSKYGGVFQVCDERTLQDMREYWISYANFDGLSQKKKKGIWDSFSSAMQQGARRLSTGAPWQAPLTTITTGLHRFWSSGTIFKNDSEQRASANQLNPTFLYNSGKGDKFNLHYSINPLSSFYLDHIAISGKVGRTYQVDDFVDSARKQFQDWCSALSGRLRDNRQEKPGLVIRLFVGEVLQFCHAYHNLASPSKIPAFASKWTWSPINLTDLDGMGFDIIDACGLSHALGLANILVAASPLLKSFPVSTLYTDLFRRMSHSSLCFTKIHPHCHFCWASVPSHTLLASRPIFSLFRLSRNTVSRPAPASHGEVCPLPGGPQLTFDNNDLAFLIRRIYLDLFAEHEDVFVAKERAVQGRTTTPHYTRATLSELLRIVHTRMVADHWQTFINRVVDLISMEQSLIVGRNFFQDFCLHLVMRNLIEFSSWDMAPDMGLHKWKNSLCRTWTSVPPVIVLVVKFPRRKISVLEGLPIEEMCIPEVQCAIEGLPPRPWHNYFTDLQFAFGDVIKDSTQPHFVKIKEDPMGWNGKSDLIMALYVPSWSIKSHPTSFKISLCVYNTPVTARMLQHRLGVNLSICDIRGSDSNRVFVCPEMPGVERHVNVASSGKMPESNCSIASVELSKSKVSSIAVRSSCANEPSRTELSSGAKVSMEQHSPTAIAVTIGSTQMILPFPYFVNIDQAKLRIARKSLYIRGEAYLQT</sequence>
<evidence type="ECO:0000313" key="2">
    <source>
        <dbReference type="Proteomes" id="UP001383192"/>
    </source>
</evidence>
<organism evidence="1 2">
    <name type="scientific">Paramarasmius palmivorus</name>
    <dbReference type="NCBI Taxonomy" id="297713"/>
    <lineage>
        <taxon>Eukaryota</taxon>
        <taxon>Fungi</taxon>
        <taxon>Dikarya</taxon>
        <taxon>Basidiomycota</taxon>
        <taxon>Agaricomycotina</taxon>
        <taxon>Agaricomycetes</taxon>
        <taxon>Agaricomycetidae</taxon>
        <taxon>Agaricales</taxon>
        <taxon>Marasmiineae</taxon>
        <taxon>Marasmiaceae</taxon>
        <taxon>Paramarasmius</taxon>
    </lineage>
</organism>
<evidence type="ECO:0000313" key="1">
    <source>
        <dbReference type="EMBL" id="KAK7029393.1"/>
    </source>
</evidence>
<keyword evidence="2" id="KW-1185">Reference proteome</keyword>
<dbReference type="EMBL" id="JAYKXP010000084">
    <property type="protein sequence ID" value="KAK7029393.1"/>
    <property type="molecule type" value="Genomic_DNA"/>
</dbReference>
<protein>
    <submittedName>
        <fullName evidence="1">Uncharacterized protein</fullName>
    </submittedName>
</protein>
<accession>A0AAW0BRC7</accession>
<gene>
    <name evidence="1" type="ORF">VNI00_014647</name>
</gene>
<comment type="caution">
    <text evidence="1">The sequence shown here is derived from an EMBL/GenBank/DDBJ whole genome shotgun (WGS) entry which is preliminary data.</text>
</comment>